<name>A0A380H613_9STAP</name>
<dbReference type="InterPro" id="IPR050071">
    <property type="entry name" value="Dehydroquinate_synthase"/>
</dbReference>
<dbReference type="GO" id="GO:0005737">
    <property type="term" value="C:cytoplasm"/>
    <property type="evidence" value="ECO:0007669"/>
    <property type="project" value="UniProtKB-SubCell"/>
</dbReference>
<dbReference type="CDD" id="cd08195">
    <property type="entry name" value="DHQS"/>
    <property type="match status" value="1"/>
</dbReference>
<feature type="binding site" evidence="17">
    <location>
        <begin position="163"/>
        <end position="166"/>
    </location>
    <ligand>
        <name>NAD(+)</name>
        <dbReference type="ChEBI" id="CHEBI:57540"/>
    </ligand>
</feature>
<evidence type="ECO:0000259" key="18">
    <source>
        <dbReference type="Pfam" id="PF01761"/>
    </source>
</evidence>
<keyword evidence="21" id="KW-1185">Reference proteome</keyword>
<dbReference type="RefSeq" id="WP_115313331.1">
    <property type="nucleotide sequence ID" value="NZ_CP066042.1"/>
</dbReference>
<feature type="binding site" evidence="17">
    <location>
        <position position="242"/>
    </location>
    <ligand>
        <name>Zn(2+)</name>
        <dbReference type="ChEBI" id="CHEBI:29105"/>
    </ligand>
</feature>
<evidence type="ECO:0000256" key="10">
    <source>
        <dbReference type="ARBA" id="ARBA00022723"/>
    </source>
</evidence>
<reference evidence="20 21" key="1">
    <citation type="submission" date="2018-06" db="EMBL/GenBank/DDBJ databases">
        <authorList>
            <consortium name="Pathogen Informatics"/>
            <person name="Doyle S."/>
        </authorList>
    </citation>
    <scope>NUCLEOTIDE SEQUENCE [LARGE SCALE GENOMIC DNA]</scope>
    <source>
        <strain evidence="20 21">NCTC11807</strain>
    </source>
</reference>
<dbReference type="GO" id="GO:0009423">
    <property type="term" value="P:chorismate biosynthetic process"/>
    <property type="evidence" value="ECO:0007669"/>
    <property type="project" value="UniProtKB-UniRule"/>
</dbReference>
<dbReference type="PANTHER" id="PTHR43622">
    <property type="entry name" value="3-DEHYDROQUINATE SYNTHASE"/>
    <property type="match status" value="1"/>
</dbReference>
<dbReference type="Gene3D" id="3.40.50.1970">
    <property type="match status" value="1"/>
</dbReference>
<comment type="similarity">
    <text evidence="5 17">Belongs to the sugar phosphate cyclases superfamily. Dehydroquinate synthase family.</text>
</comment>
<evidence type="ECO:0000313" key="21">
    <source>
        <dbReference type="Proteomes" id="UP000255425"/>
    </source>
</evidence>
<dbReference type="UniPathway" id="UPA00053">
    <property type="reaction ID" value="UER00085"/>
</dbReference>
<feature type="binding site" evidence="17">
    <location>
        <position position="178"/>
    </location>
    <ligand>
        <name>Zn(2+)</name>
        <dbReference type="ChEBI" id="CHEBI:29105"/>
    </ligand>
</feature>
<dbReference type="GeneID" id="63936423"/>
<dbReference type="EMBL" id="UHDZ01000001">
    <property type="protein sequence ID" value="SUM71773.1"/>
    <property type="molecule type" value="Genomic_DNA"/>
</dbReference>
<dbReference type="GO" id="GO:0000166">
    <property type="term" value="F:nucleotide binding"/>
    <property type="evidence" value="ECO:0007669"/>
    <property type="project" value="UniProtKB-KW"/>
</dbReference>
<feature type="binding site" evidence="17">
    <location>
        <begin position="100"/>
        <end position="104"/>
    </location>
    <ligand>
        <name>NAD(+)</name>
        <dbReference type="ChEBI" id="CHEBI:57540"/>
    </ligand>
</feature>
<feature type="binding site" evidence="17">
    <location>
        <begin position="124"/>
        <end position="125"/>
    </location>
    <ligand>
        <name>NAD(+)</name>
        <dbReference type="ChEBI" id="CHEBI:57540"/>
    </ligand>
</feature>
<feature type="domain" description="3-dehydroquinate synthase N-terminal" evidence="18">
    <location>
        <begin position="62"/>
        <end position="172"/>
    </location>
</feature>
<protein>
    <recommendedName>
        <fullName evidence="7 17">3-dehydroquinate synthase</fullName>
        <shortName evidence="17">DHQS</shortName>
        <ecNumber evidence="6 17">4.2.3.4</ecNumber>
    </recommendedName>
</protein>
<dbReference type="InterPro" id="IPR016037">
    <property type="entry name" value="DHQ_synth_AroB"/>
</dbReference>
<dbReference type="GO" id="GO:0009073">
    <property type="term" value="P:aromatic amino acid family biosynthetic process"/>
    <property type="evidence" value="ECO:0007669"/>
    <property type="project" value="UniProtKB-KW"/>
</dbReference>
<comment type="catalytic activity">
    <reaction evidence="1 17">
        <text>7-phospho-2-dehydro-3-deoxy-D-arabino-heptonate = 3-dehydroquinate + phosphate</text>
        <dbReference type="Rhea" id="RHEA:21968"/>
        <dbReference type="ChEBI" id="CHEBI:32364"/>
        <dbReference type="ChEBI" id="CHEBI:43474"/>
        <dbReference type="ChEBI" id="CHEBI:58394"/>
        <dbReference type="EC" id="4.2.3.4"/>
    </reaction>
</comment>
<evidence type="ECO:0000313" key="20">
    <source>
        <dbReference type="EMBL" id="SUM71773.1"/>
    </source>
</evidence>
<dbReference type="PIRSF" id="PIRSF001455">
    <property type="entry name" value="DHQ_synth"/>
    <property type="match status" value="1"/>
</dbReference>
<dbReference type="InterPro" id="IPR030963">
    <property type="entry name" value="DHQ_synth_fam"/>
</dbReference>
<dbReference type="AlphaFoldDB" id="A0A380H613"/>
<dbReference type="InterPro" id="IPR056179">
    <property type="entry name" value="DHQS_C"/>
</dbReference>
<evidence type="ECO:0000256" key="3">
    <source>
        <dbReference type="ARBA" id="ARBA00004496"/>
    </source>
</evidence>
<feature type="binding site" evidence="17">
    <location>
        <position position="145"/>
    </location>
    <ligand>
        <name>NAD(+)</name>
        <dbReference type="ChEBI" id="CHEBI:57540"/>
    </ligand>
</feature>
<evidence type="ECO:0000256" key="7">
    <source>
        <dbReference type="ARBA" id="ARBA00017684"/>
    </source>
</evidence>
<keyword evidence="12 17" id="KW-0862">Zinc</keyword>
<dbReference type="HAMAP" id="MF_00110">
    <property type="entry name" value="DHQ_synthase"/>
    <property type="match status" value="1"/>
</dbReference>
<evidence type="ECO:0000256" key="2">
    <source>
        <dbReference type="ARBA" id="ARBA00001911"/>
    </source>
</evidence>
<keyword evidence="10 17" id="KW-0479">Metal-binding</keyword>
<feature type="binding site" evidence="17">
    <location>
        <position position="136"/>
    </location>
    <ligand>
        <name>NAD(+)</name>
        <dbReference type="ChEBI" id="CHEBI:57540"/>
    </ligand>
</feature>
<comment type="cofactor">
    <cofactor evidence="2 17">
        <name>NAD(+)</name>
        <dbReference type="ChEBI" id="CHEBI:57540"/>
    </cofactor>
</comment>
<keyword evidence="14 17" id="KW-0057">Aromatic amino acid biosynthesis</keyword>
<dbReference type="NCBIfam" id="TIGR01357">
    <property type="entry name" value="aroB"/>
    <property type="match status" value="1"/>
</dbReference>
<comment type="function">
    <text evidence="17">Catalyzes the conversion of 3-deoxy-D-arabino-heptulosonate 7-phosphate (DAHP) to dehydroquinate (DHQ).</text>
</comment>
<dbReference type="GO" id="GO:0003856">
    <property type="term" value="F:3-dehydroquinate synthase activity"/>
    <property type="evidence" value="ECO:0007669"/>
    <property type="project" value="UniProtKB-UniRule"/>
</dbReference>
<keyword evidence="8 17" id="KW-0963">Cytoplasm</keyword>
<evidence type="ECO:0000256" key="11">
    <source>
        <dbReference type="ARBA" id="ARBA00022741"/>
    </source>
</evidence>
<keyword evidence="11 17" id="KW-0547">Nucleotide-binding</keyword>
<evidence type="ECO:0000256" key="4">
    <source>
        <dbReference type="ARBA" id="ARBA00004661"/>
    </source>
</evidence>
<comment type="pathway">
    <text evidence="4 17">Metabolic intermediate biosynthesis; chorismate biosynthesis; chorismate from D-erythrose 4-phosphate and phosphoenolpyruvate: step 2/7.</text>
</comment>
<evidence type="ECO:0000256" key="9">
    <source>
        <dbReference type="ARBA" id="ARBA00022605"/>
    </source>
</evidence>
<sequence>MKLKTTYATDNYPIIVERHAITHLETYVKDFDKTFFIIDTHVYEKFTQKIDLLSLQLNAQSIIIPFGENTKTFKQYQQTIEELLSYQITRNTCIVAIGGGATGDFAGFIATTLLRGVGFIQVPTTILAHDSSVGGKVGINSEHGKNLIGAFYRPKAVIYDLDFLVTLPYNEILSGYAEVYKHALLNGKEATARIENNFTNQSDLESLKNLDYYLFEGIKTKLNIVVEDEKEKGTRKFLNLGHTFGHAIEYQHKIPHGHAVMIGILYQFIVANNMFNCNYDIQHFIDYMSHLNYPLNTITKLNFEDIYQYMLLDKKNNKEGIQMVLLEKLGSPLVKHVDKETHIEAFNILQAFFKK</sequence>
<keyword evidence="13 17" id="KW-0520">NAD</keyword>
<dbReference type="GO" id="GO:0008652">
    <property type="term" value="P:amino acid biosynthetic process"/>
    <property type="evidence" value="ECO:0007669"/>
    <property type="project" value="UniProtKB-KW"/>
</dbReference>
<comment type="subcellular location">
    <subcellularLocation>
        <location evidence="3 17">Cytoplasm</location>
    </subcellularLocation>
</comment>
<evidence type="ECO:0000259" key="19">
    <source>
        <dbReference type="Pfam" id="PF24621"/>
    </source>
</evidence>
<dbReference type="GO" id="GO:0046872">
    <property type="term" value="F:metal ion binding"/>
    <property type="evidence" value="ECO:0007669"/>
    <property type="project" value="UniProtKB-KW"/>
</dbReference>
<keyword evidence="16 17" id="KW-0170">Cobalt</keyword>
<evidence type="ECO:0000256" key="5">
    <source>
        <dbReference type="ARBA" id="ARBA00005412"/>
    </source>
</evidence>
<evidence type="ECO:0000256" key="1">
    <source>
        <dbReference type="ARBA" id="ARBA00001393"/>
    </source>
</evidence>
<evidence type="ECO:0000256" key="13">
    <source>
        <dbReference type="ARBA" id="ARBA00023027"/>
    </source>
</evidence>
<dbReference type="EC" id="4.2.3.4" evidence="6 17"/>
<evidence type="ECO:0000256" key="6">
    <source>
        <dbReference type="ARBA" id="ARBA00013031"/>
    </source>
</evidence>
<evidence type="ECO:0000256" key="14">
    <source>
        <dbReference type="ARBA" id="ARBA00023141"/>
    </source>
</evidence>
<evidence type="ECO:0000256" key="17">
    <source>
        <dbReference type="HAMAP-Rule" id="MF_00110"/>
    </source>
</evidence>
<feature type="binding site" evidence="17">
    <location>
        <position position="256"/>
    </location>
    <ligand>
        <name>Zn(2+)</name>
        <dbReference type="ChEBI" id="CHEBI:29105"/>
    </ligand>
</feature>
<dbReference type="InterPro" id="IPR030960">
    <property type="entry name" value="DHQS/DOIS_N"/>
</dbReference>
<keyword evidence="9 17" id="KW-0028">Amino-acid biosynthesis</keyword>
<dbReference type="Proteomes" id="UP000255425">
    <property type="component" value="Unassembled WGS sequence"/>
</dbReference>
<dbReference type="Gene3D" id="1.20.1090.10">
    <property type="entry name" value="Dehydroquinate synthase-like - alpha domain"/>
    <property type="match status" value="1"/>
</dbReference>
<feature type="domain" description="3-dehydroquinate synthase C-terminal" evidence="19">
    <location>
        <begin position="175"/>
        <end position="316"/>
    </location>
</feature>
<dbReference type="SUPFAM" id="SSF56796">
    <property type="entry name" value="Dehydroquinate synthase-like"/>
    <property type="match status" value="1"/>
</dbReference>
<dbReference type="Pfam" id="PF24621">
    <property type="entry name" value="DHQS_C"/>
    <property type="match status" value="1"/>
</dbReference>
<dbReference type="PANTHER" id="PTHR43622:SF7">
    <property type="entry name" value="3-DEHYDROQUINATE SYNTHASE, CHLOROPLASTIC"/>
    <property type="match status" value="1"/>
</dbReference>
<dbReference type="Pfam" id="PF01761">
    <property type="entry name" value="DHQ_synthase"/>
    <property type="match status" value="1"/>
</dbReference>
<comment type="caution">
    <text evidence="17">Lacks conserved residue(s) required for the propagation of feature annotation.</text>
</comment>
<evidence type="ECO:0000256" key="8">
    <source>
        <dbReference type="ARBA" id="ARBA00022490"/>
    </source>
</evidence>
<evidence type="ECO:0000256" key="15">
    <source>
        <dbReference type="ARBA" id="ARBA00023239"/>
    </source>
</evidence>
<keyword evidence="15 17" id="KW-0456">Lyase</keyword>
<evidence type="ECO:0000256" key="12">
    <source>
        <dbReference type="ARBA" id="ARBA00022833"/>
    </source>
</evidence>
<accession>A0A380H613</accession>
<comment type="cofactor">
    <cofactor evidence="17">
        <name>Co(2+)</name>
        <dbReference type="ChEBI" id="CHEBI:48828"/>
    </cofactor>
    <cofactor evidence="17">
        <name>Zn(2+)</name>
        <dbReference type="ChEBI" id="CHEBI:29105"/>
    </cofactor>
    <text evidence="17">Binds 1 divalent metal cation per subunit. Can use either Co(2+) or Zn(2+).</text>
</comment>
<organism evidence="20 21">
    <name type="scientific">Staphylococcus saccharolyticus</name>
    <dbReference type="NCBI Taxonomy" id="33028"/>
    <lineage>
        <taxon>Bacteria</taxon>
        <taxon>Bacillati</taxon>
        <taxon>Bacillota</taxon>
        <taxon>Bacilli</taxon>
        <taxon>Bacillales</taxon>
        <taxon>Staphylococcaceae</taxon>
        <taxon>Staphylococcus</taxon>
    </lineage>
</organism>
<evidence type="ECO:0000256" key="16">
    <source>
        <dbReference type="ARBA" id="ARBA00023285"/>
    </source>
</evidence>
<proteinExistence type="inferred from homology"/>
<gene>
    <name evidence="17 20" type="primary">aroB</name>
    <name evidence="20" type="ORF">NCTC11807_01564</name>
</gene>